<dbReference type="GO" id="GO:0000723">
    <property type="term" value="P:telomere maintenance"/>
    <property type="evidence" value="ECO:0007669"/>
    <property type="project" value="InterPro"/>
</dbReference>
<dbReference type="SUPFAM" id="SSF52540">
    <property type="entry name" value="P-loop containing nucleoside triphosphate hydrolases"/>
    <property type="match status" value="1"/>
</dbReference>
<evidence type="ECO:0000259" key="3">
    <source>
        <dbReference type="Pfam" id="PF14214"/>
    </source>
</evidence>
<keyword evidence="1" id="KW-0347">Helicase</keyword>
<comment type="cofactor">
    <cofactor evidence="1">
        <name>Mg(2+)</name>
        <dbReference type="ChEBI" id="CHEBI:18420"/>
    </cofactor>
</comment>
<dbReference type="InterPro" id="IPR025476">
    <property type="entry name" value="Helitron_helicase-like"/>
</dbReference>
<dbReference type="InterPro" id="IPR010285">
    <property type="entry name" value="DNA_helicase_pif1-like_DEAD"/>
</dbReference>
<accession>A0A8S0Z885</accession>
<dbReference type="GO" id="GO:0043139">
    <property type="term" value="F:5'-3' DNA helicase activity"/>
    <property type="evidence" value="ECO:0007669"/>
    <property type="project" value="UniProtKB-EC"/>
</dbReference>
<dbReference type="Pfam" id="PF14214">
    <property type="entry name" value="Helitron_like_N"/>
    <property type="match status" value="1"/>
</dbReference>
<keyword evidence="1" id="KW-0547">Nucleotide-binding</keyword>
<dbReference type="Pfam" id="PF05970">
    <property type="entry name" value="PIF1"/>
    <property type="match status" value="1"/>
</dbReference>
<dbReference type="GO" id="GO:0006281">
    <property type="term" value="P:DNA repair"/>
    <property type="evidence" value="ECO:0007669"/>
    <property type="project" value="UniProtKB-KW"/>
</dbReference>
<dbReference type="Proteomes" id="UP000494106">
    <property type="component" value="Unassembled WGS sequence"/>
</dbReference>
<feature type="domain" description="Helitron helicase-like" evidence="3">
    <location>
        <begin position="3"/>
        <end position="123"/>
    </location>
</feature>
<keyword evidence="1" id="KW-0378">Hydrolase</keyword>
<dbReference type="Proteomes" id="UP000494256">
    <property type="component" value="Unassembled WGS sequence"/>
</dbReference>
<comment type="similarity">
    <text evidence="1">Belongs to the helicase family.</text>
</comment>
<dbReference type="PANTHER" id="PTHR10492:SF57">
    <property type="entry name" value="ATP-DEPENDENT DNA HELICASE"/>
    <property type="match status" value="1"/>
</dbReference>
<name>A0A8S0Z885_ARCPL</name>
<protein>
    <recommendedName>
        <fullName evidence="1">ATP-dependent DNA helicase</fullName>
        <ecNumber evidence="1">5.6.2.3</ecNumber>
    </recommendedName>
</protein>
<feature type="domain" description="DNA helicase Pif1-like DEAD-box helicase" evidence="2">
    <location>
        <begin position="545"/>
        <end position="757"/>
    </location>
</feature>
<keyword evidence="1" id="KW-0227">DNA damage</keyword>
<dbReference type="InterPro" id="IPR027417">
    <property type="entry name" value="P-loop_NTPase"/>
</dbReference>
<dbReference type="AlphaFoldDB" id="A0A8S0Z885"/>
<gene>
    <name evidence="5" type="ORF">APLA_LOCUS15756</name>
    <name evidence="4" type="ORF">APLA_LOCUS3870</name>
</gene>
<keyword evidence="1" id="KW-0067">ATP-binding</keyword>
<comment type="catalytic activity">
    <reaction evidence="1">
        <text>ATP + H2O = ADP + phosphate + H(+)</text>
        <dbReference type="Rhea" id="RHEA:13065"/>
        <dbReference type="ChEBI" id="CHEBI:15377"/>
        <dbReference type="ChEBI" id="CHEBI:15378"/>
        <dbReference type="ChEBI" id="CHEBI:30616"/>
        <dbReference type="ChEBI" id="CHEBI:43474"/>
        <dbReference type="ChEBI" id="CHEBI:456216"/>
        <dbReference type="EC" id="5.6.2.3"/>
    </reaction>
</comment>
<dbReference type="EMBL" id="CADEBC010000369">
    <property type="protein sequence ID" value="CAB3229204.1"/>
    <property type="molecule type" value="Genomic_DNA"/>
</dbReference>
<dbReference type="OrthoDB" id="272985at2759"/>
<dbReference type="EMBL" id="CADEBD010000494">
    <property type="protein sequence ID" value="CAB3256761.1"/>
    <property type="molecule type" value="Genomic_DNA"/>
</dbReference>
<evidence type="ECO:0000313" key="5">
    <source>
        <dbReference type="EMBL" id="CAB3256761.1"/>
    </source>
</evidence>
<organism evidence="4 6">
    <name type="scientific">Arctia plantaginis</name>
    <name type="common">Wood tiger moth</name>
    <name type="synonym">Phalaena plantaginis</name>
    <dbReference type="NCBI Taxonomy" id="874455"/>
    <lineage>
        <taxon>Eukaryota</taxon>
        <taxon>Metazoa</taxon>
        <taxon>Ecdysozoa</taxon>
        <taxon>Arthropoda</taxon>
        <taxon>Hexapoda</taxon>
        <taxon>Insecta</taxon>
        <taxon>Pterygota</taxon>
        <taxon>Neoptera</taxon>
        <taxon>Endopterygota</taxon>
        <taxon>Lepidoptera</taxon>
        <taxon>Glossata</taxon>
        <taxon>Ditrysia</taxon>
        <taxon>Noctuoidea</taxon>
        <taxon>Erebidae</taxon>
        <taxon>Arctiinae</taxon>
        <taxon>Arctia</taxon>
    </lineage>
</organism>
<evidence type="ECO:0000313" key="6">
    <source>
        <dbReference type="Proteomes" id="UP000494106"/>
    </source>
</evidence>
<dbReference type="GO" id="GO:0005524">
    <property type="term" value="F:ATP binding"/>
    <property type="evidence" value="ECO:0007669"/>
    <property type="project" value="UniProtKB-KW"/>
</dbReference>
<comment type="caution">
    <text evidence="4">The sequence shown here is derived from an EMBL/GenBank/DDBJ whole genome shotgun (WGS) entry which is preliminary data.</text>
</comment>
<evidence type="ECO:0000313" key="4">
    <source>
        <dbReference type="EMBL" id="CAB3229204.1"/>
    </source>
</evidence>
<dbReference type="GO" id="GO:0006310">
    <property type="term" value="P:DNA recombination"/>
    <property type="evidence" value="ECO:0007669"/>
    <property type="project" value="UniProtKB-KW"/>
</dbReference>
<keyword evidence="1" id="KW-0233">DNA recombination</keyword>
<keyword evidence="6" id="KW-1185">Reference proteome</keyword>
<keyword evidence="1" id="KW-0234">DNA repair</keyword>
<evidence type="ECO:0000313" key="7">
    <source>
        <dbReference type="Proteomes" id="UP000494256"/>
    </source>
</evidence>
<dbReference type="Gene3D" id="3.40.50.300">
    <property type="entry name" value="P-loop containing nucleotide triphosphate hydrolases"/>
    <property type="match status" value="1"/>
</dbReference>
<dbReference type="EC" id="5.6.2.3" evidence="1"/>
<sequence length="811" mass="91955">MNYYAYRMMIRTHEENVILKCRRLFQQFAVDMYVKVETERLAFIRFNQAKLRSEDYIHLRDAIHSDGDVQNIGRLTILPSSYIGSPRHMHEYAQDAMTYVRNYGTPDLFITFTCNPKWTEIELDDIISAEIPDPVTDPHLHDIVTTQMVHGPCGALNPLSPCMADGKCTKRYPRPLVAETVTGNDGYPVYRRRSKEDNGRTIKVKVQNQEIEIGNEFIVPYCPLLSRIFETHANVESCHSAKSIKYLCKYVTKGSDMAVFGIASENANDENSNFQMGRYVSTNEALWRLLSFQIHERYPTVVHLAVHLENGQRVYFTEANAAQRAERPPSTILTSFFAMCEADPFAATLMYVEMPKYYTWNQSTKKFQRRKQGTPVPDWPQVFSTDALGRMYTIHPRNDECFYLRLLLVNVRGPKSFAHLKTVNGYQCQTYREACQLLGLLENDSHWDLTLADSVVSSNAYQIRTLFAIIITTCFPSQPIQLWNKYKDDICEDILHRLRIQTNNPDIQITDEIYNEGLILIEDQCLTIANKLLIEEFVRNNVPLLNEQQKQVYETLMQAVDNNTGGLFFLDAPGGTGKTFVISLILATIRSRCDIALALASSGIAATLLDGGRTAHSALKLPLNLNTIDTPTCNISRSSAMGKLLMQCKLIVWDECTMAHKKSLEALNFTLKDLRRNNNIFGGLMILLAGDFRQTLPVIPRGTPADELNACLKASPLWNNVKTLSLTTNMRVQLQNDQSAAQFSKQLLAVGNGKVPVDATSGLITLTNDFCRFVDSQLALIENVFKNISENYQNYAWLSQRAILAAKNNDV</sequence>
<evidence type="ECO:0000256" key="1">
    <source>
        <dbReference type="RuleBase" id="RU363044"/>
    </source>
</evidence>
<evidence type="ECO:0000259" key="2">
    <source>
        <dbReference type="Pfam" id="PF05970"/>
    </source>
</evidence>
<dbReference type="PANTHER" id="PTHR10492">
    <property type="match status" value="1"/>
</dbReference>
<proteinExistence type="inferred from homology"/>
<reference evidence="6 7" key="1">
    <citation type="submission" date="2020-04" db="EMBL/GenBank/DDBJ databases">
        <authorList>
            <person name="Wallbank WR R."/>
            <person name="Pardo Diaz C."/>
            <person name="Kozak K."/>
            <person name="Martin S."/>
            <person name="Jiggins C."/>
            <person name="Moest M."/>
            <person name="Warren A I."/>
            <person name="Byers J.R.P. K."/>
            <person name="Montejo-Kovacevich G."/>
            <person name="Yen C E."/>
        </authorList>
    </citation>
    <scope>NUCLEOTIDE SEQUENCE [LARGE SCALE GENOMIC DNA]</scope>
</reference>
<dbReference type="GO" id="GO:0016787">
    <property type="term" value="F:hydrolase activity"/>
    <property type="evidence" value="ECO:0007669"/>
    <property type="project" value="UniProtKB-KW"/>
</dbReference>